<dbReference type="SUPFAM" id="SSF54416">
    <property type="entry name" value="Amine oxidase N-terminal region"/>
    <property type="match status" value="1"/>
</dbReference>
<evidence type="ECO:0000256" key="2">
    <source>
        <dbReference type="SAM" id="Phobius"/>
    </source>
</evidence>
<feature type="transmembrane region" description="Helical" evidence="2">
    <location>
        <begin position="12"/>
        <end position="31"/>
    </location>
</feature>
<feature type="compositionally biased region" description="Basic and acidic residues" evidence="1">
    <location>
        <begin position="98"/>
        <end position="121"/>
    </location>
</feature>
<feature type="compositionally biased region" description="Low complexity" evidence="1">
    <location>
        <begin position="68"/>
        <end position="81"/>
    </location>
</feature>
<dbReference type="RefSeq" id="WP_138049700.1">
    <property type="nucleotide sequence ID" value="NZ_VBZC01000061.1"/>
</dbReference>
<accession>A0A5R9FNL8</accession>
<dbReference type="Gene3D" id="3.10.450.40">
    <property type="match status" value="1"/>
</dbReference>
<dbReference type="Proteomes" id="UP000305906">
    <property type="component" value="Unassembled WGS sequence"/>
</dbReference>
<proteinExistence type="predicted"/>
<dbReference type="GO" id="GO:0005507">
    <property type="term" value="F:copper ion binding"/>
    <property type="evidence" value="ECO:0007669"/>
    <property type="project" value="InterPro"/>
</dbReference>
<keyword evidence="2" id="KW-0812">Transmembrane</keyword>
<name>A0A5R9FNL8_9ACTN</name>
<feature type="compositionally biased region" description="Acidic residues" evidence="1">
    <location>
        <begin position="129"/>
        <end position="138"/>
    </location>
</feature>
<keyword evidence="2" id="KW-1133">Transmembrane helix</keyword>
<evidence type="ECO:0000313" key="4">
    <source>
        <dbReference type="Proteomes" id="UP000305906"/>
    </source>
</evidence>
<protein>
    <submittedName>
        <fullName evidence="3">Tat pathway signal sequence domain protein</fullName>
    </submittedName>
</protein>
<keyword evidence="2" id="KW-0472">Membrane</keyword>
<comment type="caution">
    <text evidence="3">The sequence shown here is derived from an EMBL/GenBank/DDBJ whole genome shotgun (WGS) entry which is preliminary data.</text>
</comment>
<dbReference type="GO" id="GO:0009308">
    <property type="term" value="P:amine metabolic process"/>
    <property type="evidence" value="ECO:0007669"/>
    <property type="project" value="InterPro"/>
</dbReference>
<dbReference type="GO" id="GO:0008131">
    <property type="term" value="F:primary methylamine oxidase activity"/>
    <property type="evidence" value="ECO:0007669"/>
    <property type="project" value="InterPro"/>
</dbReference>
<evidence type="ECO:0000313" key="3">
    <source>
        <dbReference type="EMBL" id="TLS41155.1"/>
    </source>
</evidence>
<feature type="compositionally biased region" description="Low complexity" evidence="1">
    <location>
        <begin position="46"/>
        <end position="60"/>
    </location>
</feature>
<feature type="region of interest" description="Disordered" evidence="1">
    <location>
        <begin position="37"/>
        <end position="142"/>
    </location>
</feature>
<dbReference type="EMBL" id="VBZC01000061">
    <property type="protein sequence ID" value="TLS41155.1"/>
    <property type="molecule type" value="Genomic_DNA"/>
</dbReference>
<dbReference type="AlphaFoldDB" id="A0A5R9FNL8"/>
<gene>
    <name evidence="3" type="ORF">FE633_37855</name>
</gene>
<evidence type="ECO:0000256" key="1">
    <source>
        <dbReference type="SAM" id="MobiDB-lite"/>
    </source>
</evidence>
<keyword evidence="4" id="KW-1185">Reference proteome</keyword>
<dbReference type="InterPro" id="IPR016182">
    <property type="entry name" value="Cu_amine_oxidase_N-reg"/>
</dbReference>
<sequence length="277" mass="29083">MLKTVHRHLGKVVAGAAIAVAGTAVMVGITLPGSAGADDSGGTGAGQSAQAGQRQEQGQGQDQGQGGAAAQPGVVEQAPAAGDTGKGRDPLTDDETERVEKLALDRRLLRSGEDVEGDKGPQRITVDLADPETGELDDPNAPRRAEVSFYDYKDDALVTKTVNLDTGKVEQTDTQHGVQPPLSRDETVEAARLLIADRLGAGLKADYKDATGKELTTPDQLMLNSMVFRSSPGTPAALADCGEHRCLRLFVKVKNGPWIDSRDLVIDLSARKVVKAA</sequence>
<reference evidence="3 4" key="1">
    <citation type="submission" date="2019-05" db="EMBL/GenBank/DDBJ databases">
        <title>Streptomyces sp. NEAU-C151, a novel actinomycete isolated from soil.</title>
        <authorList>
            <person name="Han L."/>
            <person name="Jiang H."/>
        </authorList>
    </citation>
    <scope>NUCLEOTIDE SEQUENCE [LARGE SCALE GENOMIC DNA]</scope>
    <source>
        <strain evidence="3 4">NEAU-C151</strain>
    </source>
</reference>
<organism evidence="3 4">
    <name type="scientific">Streptomyces montanus</name>
    <dbReference type="NCBI Taxonomy" id="2580423"/>
    <lineage>
        <taxon>Bacteria</taxon>
        <taxon>Bacillati</taxon>
        <taxon>Actinomycetota</taxon>
        <taxon>Actinomycetes</taxon>
        <taxon>Kitasatosporales</taxon>
        <taxon>Streptomycetaceae</taxon>
        <taxon>Streptomyces</taxon>
    </lineage>
</organism>
<dbReference type="GO" id="GO:0048038">
    <property type="term" value="F:quinone binding"/>
    <property type="evidence" value="ECO:0007669"/>
    <property type="project" value="InterPro"/>
</dbReference>